<dbReference type="NCBIfam" id="NF003765">
    <property type="entry name" value="PRK05359.1"/>
    <property type="match status" value="1"/>
</dbReference>
<organism evidence="13 14">
    <name type="scientific">Rotaria sordida</name>
    <dbReference type="NCBI Taxonomy" id="392033"/>
    <lineage>
        <taxon>Eukaryota</taxon>
        <taxon>Metazoa</taxon>
        <taxon>Spiralia</taxon>
        <taxon>Gnathifera</taxon>
        <taxon>Rotifera</taxon>
        <taxon>Eurotatoria</taxon>
        <taxon>Bdelloidea</taxon>
        <taxon>Philodinida</taxon>
        <taxon>Philodinidae</taxon>
        <taxon>Rotaria</taxon>
    </lineage>
</organism>
<comment type="caution">
    <text evidence="13">The sequence shown here is derived from an EMBL/GenBank/DDBJ whole genome shotgun (WGS) entry which is preliminary data.</text>
</comment>
<dbReference type="Gene3D" id="3.40.50.150">
    <property type="entry name" value="Vaccinia Virus protein VP39"/>
    <property type="match status" value="1"/>
</dbReference>
<dbReference type="Gene3D" id="3.30.420.10">
    <property type="entry name" value="Ribonuclease H-like superfamily/Ribonuclease H"/>
    <property type="match status" value="1"/>
</dbReference>
<evidence type="ECO:0000256" key="10">
    <source>
        <dbReference type="ARBA" id="ARBA00046511"/>
    </source>
</evidence>
<dbReference type="SMART" id="SM00479">
    <property type="entry name" value="EXOIII"/>
    <property type="match status" value="1"/>
</dbReference>
<dbReference type="InterPro" id="IPR025804">
    <property type="entry name" value="Pox/kineto_cap_MeTfrase"/>
</dbReference>
<dbReference type="SUPFAM" id="SSF53335">
    <property type="entry name" value="S-adenosyl-L-methionine-dependent methyltransferases"/>
    <property type="match status" value="1"/>
</dbReference>
<dbReference type="PROSITE" id="PS51612">
    <property type="entry name" value="SAM_MT_2O_PK"/>
    <property type="match status" value="1"/>
</dbReference>
<evidence type="ECO:0000256" key="8">
    <source>
        <dbReference type="ARBA" id="ARBA00022917"/>
    </source>
</evidence>
<dbReference type="Pfam" id="PF01358">
    <property type="entry name" value="PARP_regulatory"/>
    <property type="match status" value="1"/>
</dbReference>
<evidence type="ECO:0000256" key="4">
    <source>
        <dbReference type="ARBA" id="ARBA00022722"/>
    </source>
</evidence>
<evidence type="ECO:0000256" key="3">
    <source>
        <dbReference type="ARBA" id="ARBA00015701"/>
    </source>
</evidence>
<dbReference type="Pfam" id="PF00929">
    <property type="entry name" value="RNase_T"/>
    <property type="match status" value="1"/>
</dbReference>
<evidence type="ECO:0000256" key="7">
    <source>
        <dbReference type="ARBA" id="ARBA00022839"/>
    </source>
</evidence>
<evidence type="ECO:0000256" key="6">
    <source>
        <dbReference type="ARBA" id="ARBA00022801"/>
    </source>
</evidence>
<evidence type="ECO:0000256" key="1">
    <source>
        <dbReference type="ARBA" id="ARBA00004328"/>
    </source>
</evidence>
<dbReference type="InterPro" id="IPR036770">
    <property type="entry name" value="Ankyrin_rpt-contain_sf"/>
</dbReference>
<dbReference type="Proteomes" id="UP000663836">
    <property type="component" value="Unassembled WGS sequence"/>
</dbReference>
<dbReference type="AlphaFoldDB" id="A0A819C1P3"/>
<sequence>MSMQNLSKELEKILKERNSESTIIEQLDDLIKRYGVIEIEAWRNMSNGTNNTLLHELVDRHYLDAIQYIVSKFNLKVLIKRETDNITPFELAHLLQDWRMCNLLLELGDDKTSTNTYDQYVMKKQKDKMMNIVWMDLEFTSFDNPEILECAVIITDKDLNELERKEWIVHFEKEVLDGLSEWHQNAFKDRNDGGNGLFTDVIASNITKEQMEQELLDLLKRHCPEKACPLAGSSIHIDREVMKTQMPTVHSYLHYRVIDVSSFREMMKRWAPSTASKFVREIAANGKVAVSHRAMDDIEWSIELMKMFRPLLTAQKSTTNDSSADNRNRGKSERSIIQKNKLPIIVSNIDQSKLYGDEKHLRKRLIHEQEFNVYSLKLNNNDQCLYDQNPHLREVFINGKELLIYREEFTDKNRLLDLSPNGSTIKKSSPGESTTTEYWGQRKLLLSEIEFLTSYATDDNSLVIYAGAAPGAHLDYLSSLFPELEFVLIDIKTFVEFKSDKIKIQSECFTEDLAKTFSGKNKNILFICDIRTFSGHNNFEEDIRVDISNQLIWHSTIDSHASLLTFRLPNVPGTVLFFEGYMLLDIWTSRKSMECRLIVEKNAQIITYDNEDFERAMDNFQNVTRTMYYKHDLDTVKTEGLDHCYDCRAEIFILQKYLNKMKTFTDERELNKETAKLSYDISRNICEKNRQSIINGVRTLNVIPKK</sequence>
<dbReference type="EMBL" id="CAJOBD010001544">
    <property type="protein sequence ID" value="CAF3810408.1"/>
    <property type="molecule type" value="Genomic_DNA"/>
</dbReference>
<evidence type="ECO:0000313" key="12">
    <source>
        <dbReference type="EMBL" id="CAF1079311.1"/>
    </source>
</evidence>
<dbReference type="InterPro" id="IPR029063">
    <property type="entry name" value="SAM-dependent_MTases_sf"/>
</dbReference>
<evidence type="ECO:0000256" key="5">
    <source>
        <dbReference type="ARBA" id="ARBA00022768"/>
    </source>
</evidence>
<dbReference type="GO" id="GO:0004483">
    <property type="term" value="F:methyltransferase cap1 activity"/>
    <property type="evidence" value="ECO:0007669"/>
    <property type="project" value="UniProtKB-EC"/>
</dbReference>
<feature type="domain" description="Exonuclease" evidence="11">
    <location>
        <begin position="131"/>
        <end position="314"/>
    </location>
</feature>
<comment type="function">
    <text evidence="9">Displays methyltransferase, positive regulation of the poly(A) polymerase and transcription elongation activities. Involved in the modification of both mRNA ends and in intermediate and late gene positive transcription elongation. At the mRNAs 5' end, methylates the ribose 2' OH group of the first transcribed nucleotide, thereby producing a 2'-O-methylpurine cap. At the 3' end, functions as a processivity factor which stimulates the activity of the viral poly(A) polymerase OPG063 that creates mRNA's poly(A) tail. In the presence of OPG102, OPG063 does not dissociate from the RNA allowing tail elongation to around 250 adenylates.</text>
</comment>
<dbReference type="InterPro" id="IPR022894">
    <property type="entry name" value="Oligoribonuclease"/>
</dbReference>
<dbReference type="CDD" id="cd20760">
    <property type="entry name" value="capping_2-OMTase_Mimiviridae"/>
    <property type="match status" value="1"/>
</dbReference>
<comment type="subunit">
    <text evidence="10">Interacts with poly(A) polymerase catalytic subunit OPG063. Interacts with OPG109 and OPG123; these interactions might help linking transcription to capping and polyadenylation.</text>
</comment>
<dbReference type="SUPFAM" id="SSF53098">
    <property type="entry name" value="Ribonuclease H-like"/>
    <property type="match status" value="1"/>
</dbReference>
<evidence type="ECO:0000313" key="13">
    <source>
        <dbReference type="EMBL" id="CAF3810408.1"/>
    </source>
</evidence>
<dbReference type="SUPFAM" id="SSF48403">
    <property type="entry name" value="Ankyrin repeat"/>
    <property type="match status" value="1"/>
</dbReference>
<keyword evidence="4" id="KW-0540">Nuclease</keyword>
<dbReference type="InterPro" id="IPR012337">
    <property type="entry name" value="RNaseH-like_sf"/>
</dbReference>
<keyword evidence="6" id="KW-0378">Hydrolase</keyword>
<dbReference type="Proteomes" id="UP000663864">
    <property type="component" value="Unassembled WGS sequence"/>
</dbReference>
<dbReference type="EMBL" id="CAJNOT010000781">
    <property type="protein sequence ID" value="CAF1079311.1"/>
    <property type="molecule type" value="Genomic_DNA"/>
</dbReference>
<comment type="subcellular location">
    <subcellularLocation>
        <location evidence="1">Virion</location>
    </subcellularLocation>
</comment>
<keyword evidence="7" id="KW-0269">Exonuclease</keyword>
<dbReference type="CDD" id="cd06135">
    <property type="entry name" value="Orn"/>
    <property type="match status" value="1"/>
</dbReference>
<gene>
    <name evidence="13" type="ORF">JBS370_LOCUS15833</name>
    <name evidence="12" type="ORF">ZHD862_LOCUS16497</name>
</gene>
<name>A0A819C1P3_9BILA</name>
<keyword evidence="8" id="KW-0648">Protein biosynthesis</keyword>
<protein>
    <recommendedName>
        <fullName evidence="3">Cap-specific mRNA (nucleoside-2'-O-)-methyltransferase</fullName>
        <ecNumber evidence="2">2.1.1.57</ecNumber>
    </recommendedName>
</protein>
<dbReference type="InterPro" id="IPR013520">
    <property type="entry name" value="Ribonucl_H"/>
</dbReference>
<evidence type="ECO:0000256" key="9">
    <source>
        <dbReference type="ARBA" id="ARBA00034661"/>
    </source>
</evidence>
<dbReference type="GO" id="GO:0003746">
    <property type="term" value="F:translation elongation factor activity"/>
    <property type="evidence" value="ECO:0007669"/>
    <property type="project" value="UniProtKB-KW"/>
</dbReference>
<reference evidence="13" key="1">
    <citation type="submission" date="2021-02" db="EMBL/GenBank/DDBJ databases">
        <authorList>
            <person name="Nowell W R."/>
        </authorList>
    </citation>
    <scope>NUCLEOTIDE SEQUENCE</scope>
</reference>
<evidence type="ECO:0000313" key="14">
    <source>
        <dbReference type="Proteomes" id="UP000663836"/>
    </source>
</evidence>
<dbReference type="InterPro" id="IPR036397">
    <property type="entry name" value="RNaseH_sf"/>
</dbReference>
<dbReference type="EC" id="2.1.1.57" evidence="2"/>
<evidence type="ECO:0000259" key="11">
    <source>
        <dbReference type="SMART" id="SM00479"/>
    </source>
</evidence>
<dbReference type="InterPro" id="IPR000176">
    <property type="entry name" value="mRNA_MeTrfase-like"/>
</dbReference>
<dbReference type="GO" id="GO:0003676">
    <property type="term" value="F:nucleic acid binding"/>
    <property type="evidence" value="ECO:0007669"/>
    <property type="project" value="InterPro"/>
</dbReference>
<proteinExistence type="predicted"/>
<keyword evidence="5" id="KW-0251">Elongation factor</keyword>
<dbReference type="GO" id="GO:0006370">
    <property type="term" value="P:7-methylguanosine mRNA capping"/>
    <property type="evidence" value="ECO:0007669"/>
    <property type="project" value="InterPro"/>
</dbReference>
<evidence type="ECO:0000256" key="2">
    <source>
        <dbReference type="ARBA" id="ARBA00011923"/>
    </source>
</evidence>
<dbReference type="GO" id="GO:0000175">
    <property type="term" value="F:3'-5'-RNA exonuclease activity"/>
    <property type="evidence" value="ECO:0007669"/>
    <property type="project" value="InterPro"/>
</dbReference>
<accession>A0A819C1P3</accession>